<gene>
    <name evidence="1" type="ORF">HERILL_LOCUS1666</name>
</gene>
<dbReference type="Proteomes" id="UP000594454">
    <property type="component" value="Chromosome 1"/>
</dbReference>
<evidence type="ECO:0000313" key="1">
    <source>
        <dbReference type="EMBL" id="CAD7078398.1"/>
    </source>
</evidence>
<reference evidence="1 2" key="1">
    <citation type="submission" date="2020-11" db="EMBL/GenBank/DDBJ databases">
        <authorList>
            <person name="Wallbank WR R."/>
            <person name="Pardo Diaz C."/>
            <person name="Kozak K."/>
            <person name="Martin S."/>
            <person name="Jiggins C."/>
            <person name="Moest M."/>
            <person name="Warren A I."/>
            <person name="Generalovic N T."/>
            <person name="Byers J.R.P. K."/>
            <person name="Montejo-Kovacevich G."/>
            <person name="Yen C E."/>
        </authorList>
    </citation>
    <scope>NUCLEOTIDE SEQUENCE [LARGE SCALE GENOMIC DNA]</scope>
</reference>
<dbReference type="EMBL" id="LR899009">
    <property type="protein sequence ID" value="CAD7078398.1"/>
    <property type="molecule type" value="Genomic_DNA"/>
</dbReference>
<accession>A0A7R8UCX7</accession>
<protein>
    <submittedName>
        <fullName evidence="1">Uncharacterized protein</fullName>
    </submittedName>
</protein>
<proteinExistence type="predicted"/>
<dbReference type="AlphaFoldDB" id="A0A7R8UCX7"/>
<name>A0A7R8UCX7_HERIL</name>
<organism evidence="1 2">
    <name type="scientific">Hermetia illucens</name>
    <name type="common">Black soldier fly</name>
    <dbReference type="NCBI Taxonomy" id="343691"/>
    <lineage>
        <taxon>Eukaryota</taxon>
        <taxon>Metazoa</taxon>
        <taxon>Ecdysozoa</taxon>
        <taxon>Arthropoda</taxon>
        <taxon>Hexapoda</taxon>
        <taxon>Insecta</taxon>
        <taxon>Pterygota</taxon>
        <taxon>Neoptera</taxon>
        <taxon>Endopterygota</taxon>
        <taxon>Diptera</taxon>
        <taxon>Brachycera</taxon>
        <taxon>Stratiomyomorpha</taxon>
        <taxon>Stratiomyidae</taxon>
        <taxon>Hermetiinae</taxon>
        <taxon>Hermetia</taxon>
    </lineage>
</organism>
<evidence type="ECO:0000313" key="2">
    <source>
        <dbReference type="Proteomes" id="UP000594454"/>
    </source>
</evidence>
<sequence>MVQRAVFSDNKKIMQSIGTSIWGTLQPLPPLKLIPCRGFNPDTSDSDVIYKIDTDISNSYIENVSIHVKRALDTLLKGSDIYTNKNFKNYIRIQEKYSEVLEYSSNTNIKIILDKYHTDTSQQLMELVYINSDDEEEQETILNADNLIDLDKLTLIKFTLEHPEIYVPVNGVLKEIKEVIKKEQKSKTATIRKKFETQTASDPSNNSQVTISRTITEVVRITEEERKHMLEKIEKAKKITTVVSDFLTTNSVGAHNNRVYILERQNYFLSSNIVGRRLTELFIDSIIRDSKTTLEQYGTELIIAKDNEVLFLVKKGTKNKTKSIESLLNHKATEYTEKWHEEENVVYEEYSEKRAYNKFQATTLNNKNAIEFDNTIIVVGKRNFHKVGLTEIPEFKKVTMTQLKERTDQNLWL</sequence>
<keyword evidence="2" id="KW-1185">Reference proteome</keyword>
<dbReference type="InParanoid" id="A0A7R8UCX7"/>